<sequence length="126" mass="13914">MCSTYTLMLVLCIAVSIRTVFSAVALQLPEEKPKEMAHLEGCYVPILKRVLPYNQPFSPQNGGSCLQFHCRKDNITSIFSCGTLHVGDSGCAVVPGDRYLPYPDCCDRGVCNTINHNPLLPKIKIK</sequence>
<dbReference type="Proteomes" id="UP000301870">
    <property type="component" value="Chromosome 23"/>
</dbReference>
<feature type="chain" id="PRO_5039943293" evidence="3">
    <location>
        <begin position="23"/>
        <end position="126"/>
    </location>
</feature>
<reference evidence="6" key="1">
    <citation type="submission" date="2025-08" db="UniProtKB">
        <authorList>
            <consortium name="RefSeq"/>
        </authorList>
    </citation>
    <scope>IDENTIFICATION</scope>
    <source>
        <strain evidence="6">Ishihara</strain>
        <tissue evidence="6">Whole body</tissue>
    </source>
</reference>
<evidence type="ECO:0000313" key="5">
    <source>
        <dbReference type="Proteomes" id="UP000301870"/>
    </source>
</evidence>
<dbReference type="InterPro" id="IPR053308">
    <property type="entry name" value="Vago-like"/>
</dbReference>
<keyword evidence="2" id="KW-0964">Secreted</keyword>
<evidence type="ECO:0000256" key="3">
    <source>
        <dbReference type="SAM" id="SignalP"/>
    </source>
</evidence>
<accession>A0A9J7ITL5</accession>
<feature type="signal peptide" evidence="3">
    <location>
        <begin position="1"/>
        <end position="22"/>
    </location>
</feature>
<organism evidence="5 6">
    <name type="scientific">Spodoptera litura</name>
    <name type="common">Asian cotton leafworm</name>
    <dbReference type="NCBI Taxonomy" id="69820"/>
    <lineage>
        <taxon>Eukaryota</taxon>
        <taxon>Metazoa</taxon>
        <taxon>Ecdysozoa</taxon>
        <taxon>Arthropoda</taxon>
        <taxon>Hexapoda</taxon>
        <taxon>Insecta</taxon>
        <taxon>Pterygota</taxon>
        <taxon>Neoptera</taxon>
        <taxon>Endopterygota</taxon>
        <taxon>Lepidoptera</taxon>
        <taxon>Glossata</taxon>
        <taxon>Ditrysia</taxon>
        <taxon>Noctuoidea</taxon>
        <taxon>Noctuidae</taxon>
        <taxon>Amphipyrinae</taxon>
        <taxon>Spodoptera</taxon>
    </lineage>
</organism>
<dbReference type="KEGG" id="sliu:111356576"/>
<dbReference type="RefSeq" id="XP_022826751.1">
    <property type="nucleotide sequence ID" value="XM_022970983.1"/>
</dbReference>
<dbReference type="OrthoDB" id="7390288at2759"/>
<protein>
    <submittedName>
        <fullName evidence="6">Uncharacterized protein LOC111356576</fullName>
    </submittedName>
</protein>
<proteinExistence type="predicted"/>
<feature type="domain" description="Single" evidence="4">
    <location>
        <begin position="42"/>
        <end position="111"/>
    </location>
</feature>
<dbReference type="Pfam" id="PF15430">
    <property type="entry name" value="SVWC"/>
    <property type="match status" value="1"/>
</dbReference>
<dbReference type="PANTHER" id="PTHR39957:SF1">
    <property type="entry name" value="AT09846P1-RELATED"/>
    <property type="match status" value="1"/>
</dbReference>
<dbReference type="PANTHER" id="PTHR39957">
    <property type="entry name" value="AT09846P1-RELATED"/>
    <property type="match status" value="1"/>
</dbReference>
<evidence type="ECO:0000256" key="1">
    <source>
        <dbReference type="ARBA" id="ARBA00004613"/>
    </source>
</evidence>
<evidence type="ECO:0000259" key="4">
    <source>
        <dbReference type="SMART" id="SM01318"/>
    </source>
</evidence>
<dbReference type="SMART" id="SM01318">
    <property type="entry name" value="SVWC"/>
    <property type="match status" value="1"/>
</dbReference>
<name>A0A9J7ITL5_SPOLT</name>
<gene>
    <name evidence="6" type="primary">LOC111356576</name>
</gene>
<comment type="subcellular location">
    <subcellularLocation>
        <location evidence="1">Secreted</location>
    </subcellularLocation>
</comment>
<dbReference type="InterPro" id="IPR029277">
    <property type="entry name" value="SVWC_dom"/>
</dbReference>
<keyword evidence="3" id="KW-0732">Signal</keyword>
<evidence type="ECO:0000256" key="2">
    <source>
        <dbReference type="ARBA" id="ARBA00022525"/>
    </source>
</evidence>
<dbReference type="GeneID" id="111356576"/>
<dbReference type="AlphaFoldDB" id="A0A9J7ITL5"/>
<keyword evidence="5" id="KW-1185">Reference proteome</keyword>
<evidence type="ECO:0000313" key="6">
    <source>
        <dbReference type="RefSeq" id="XP_022826751.1"/>
    </source>
</evidence>
<dbReference type="GO" id="GO:0005576">
    <property type="term" value="C:extracellular region"/>
    <property type="evidence" value="ECO:0007669"/>
    <property type="project" value="UniProtKB-SubCell"/>
</dbReference>